<feature type="region of interest" description="Disordered" evidence="1">
    <location>
        <begin position="83"/>
        <end position="102"/>
    </location>
</feature>
<keyword evidence="3" id="KW-1185">Reference proteome</keyword>
<evidence type="ECO:0000313" key="2">
    <source>
        <dbReference type="EMBL" id="CAJ1392629.1"/>
    </source>
</evidence>
<sequence length="219" mass="24206">MCLGAFDVAGVELHAPVQKPEEKAITEEAVTVPELLQQALAASQGAPNRAVKRRVRQRLHKKLGAICNKEEFDQAMDEFKVMEEKSEKPRNRRKSAANRAGTEVKEVKAPQISQTFLAVPFFQFTAPGIMIGQPICAVQSVRPVREQVKVEEQVLDLLPGSQAQVPETSTEATEAASELQSVSSEDSRELWSLPLPVERTFIQFTTRAHVPRRAHSVGA</sequence>
<dbReference type="EMBL" id="CAUJNA010002369">
    <property type="protein sequence ID" value="CAJ1392629.1"/>
    <property type="molecule type" value="Genomic_DNA"/>
</dbReference>
<name>A0AA36ITJ7_9DINO</name>
<gene>
    <name evidence="2" type="ORF">EVOR1521_LOCUS17679</name>
</gene>
<dbReference type="AlphaFoldDB" id="A0AA36ITJ7"/>
<protein>
    <submittedName>
        <fullName evidence="2">Uncharacterized protein</fullName>
    </submittedName>
</protein>
<evidence type="ECO:0000256" key="1">
    <source>
        <dbReference type="SAM" id="MobiDB-lite"/>
    </source>
</evidence>
<dbReference type="Proteomes" id="UP001178507">
    <property type="component" value="Unassembled WGS sequence"/>
</dbReference>
<evidence type="ECO:0000313" key="3">
    <source>
        <dbReference type="Proteomes" id="UP001178507"/>
    </source>
</evidence>
<accession>A0AA36ITJ7</accession>
<proteinExistence type="predicted"/>
<organism evidence="2 3">
    <name type="scientific">Effrenium voratum</name>
    <dbReference type="NCBI Taxonomy" id="2562239"/>
    <lineage>
        <taxon>Eukaryota</taxon>
        <taxon>Sar</taxon>
        <taxon>Alveolata</taxon>
        <taxon>Dinophyceae</taxon>
        <taxon>Suessiales</taxon>
        <taxon>Symbiodiniaceae</taxon>
        <taxon>Effrenium</taxon>
    </lineage>
</organism>
<comment type="caution">
    <text evidence="2">The sequence shown here is derived from an EMBL/GenBank/DDBJ whole genome shotgun (WGS) entry which is preliminary data.</text>
</comment>
<reference evidence="2" key="1">
    <citation type="submission" date="2023-08" db="EMBL/GenBank/DDBJ databases">
        <authorList>
            <person name="Chen Y."/>
            <person name="Shah S."/>
            <person name="Dougan E. K."/>
            <person name="Thang M."/>
            <person name="Chan C."/>
        </authorList>
    </citation>
    <scope>NUCLEOTIDE SEQUENCE</scope>
</reference>